<name>A0AAV1TXG1_9STRA</name>
<dbReference type="AlphaFoldDB" id="A0AAV1TXG1"/>
<dbReference type="InterPro" id="IPR006176">
    <property type="entry name" value="3-OHacyl-CoA_DH_NAD-bd"/>
</dbReference>
<accession>A0AAV1TXG1</accession>
<dbReference type="GO" id="GO:0016491">
    <property type="term" value="F:oxidoreductase activity"/>
    <property type="evidence" value="ECO:0007669"/>
    <property type="project" value="TreeGrafter"/>
</dbReference>
<reference evidence="3" key="1">
    <citation type="submission" date="2024-01" db="EMBL/GenBank/DDBJ databases">
        <authorList>
            <person name="Webb A."/>
        </authorList>
    </citation>
    <scope>NUCLEOTIDE SEQUENCE</scope>
    <source>
        <strain evidence="3">Pm1</strain>
    </source>
</reference>
<sequence length="274" mass="29547">MHGHPSATPSASQQQTAASAYSNANANQSVNGTKVAVVGAGFLGRCIAIDLSLLGVQVLVCDTKSQSSEGLSSFAYDLLHPLLYLGYVTKSMVTQACSNVTIVATVAECADASIVIEAIPENLEAKVQLFKSLEQHCSASTIFASSTIDLSIDSIQMQLQHPERFLGMRFFYPCVLVSPVELTTGTTTSQHTIDRIVTFLELLEKNPHRGPTKRVLTTNEVSSFQFDTAVRGSFYHGLLEPKRHPSLGDIITPHPGPPLDGHYSKIRANDTTSL</sequence>
<proteinExistence type="predicted"/>
<dbReference type="GO" id="GO:0006631">
    <property type="term" value="P:fatty acid metabolic process"/>
    <property type="evidence" value="ECO:0007669"/>
    <property type="project" value="InterPro"/>
</dbReference>
<dbReference type="Pfam" id="PF02737">
    <property type="entry name" value="3HCDH_N"/>
    <property type="match status" value="1"/>
</dbReference>
<comment type="caution">
    <text evidence="3">The sequence shown here is derived from an EMBL/GenBank/DDBJ whole genome shotgun (WGS) entry which is preliminary data.</text>
</comment>
<protein>
    <recommendedName>
        <fullName evidence="2">3-hydroxyacyl-CoA dehydrogenase NAD binding domain-containing protein</fullName>
    </recommendedName>
</protein>
<dbReference type="SUPFAM" id="SSF51735">
    <property type="entry name" value="NAD(P)-binding Rossmann-fold domains"/>
    <property type="match status" value="1"/>
</dbReference>
<organism evidence="3 4">
    <name type="scientific">Peronospora matthiolae</name>
    <dbReference type="NCBI Taxonomy" id="2874970"/>
    <lineage>
        <taxon>Eukaryota</taxon>
        <taxon>Sar</taxon>
        <taxon>Stramenopiles</taxon>
        <taxon>Oomycota</taxon>
        <taxon>Peronosporomycetes</taxon>
        <taxon>Peronosporales</taxon>
        <taxon>Peronosporaceae</taxon>
        <taxon>Peronospora</taxon>
    </lineage>
</organism>
<dbReference type="Proteomes" id="UP001162060">
    <property type="component" value="Unassembled WGS sequence"/>
</dbReference>
<evidence type="ECO:0000259" key="2">
    <source>
        <dbReference type="Pfam" id="PF02737"/>
    </source>
</evidence>
<feature type="region of interest" description="Disordered" evidence="1">
    <location>
        <begin position="250"/>
        <end position="274"/>
    </location>
</feature>
<evidence type="ECO:0000313" key="3">
    <source>
        <dbReference type="EMBL" id="CAK7927109.1"/>
    </source>
</evidence>
<gene>
    <name evidence="3" type="ORF">PM001_LOCUS12259</name>
</gene>
<dbReference type="EMBL" id="CAKLBY020000107">
    <property type="protein sequence ID" value="CAK7927109.1"/>
    <property type="molecule type" value="Genomic_DNA"/>
</dbReference>
<dbReference type="GO" id="GO:0070403">
    <property type="term" value="F:NAD+ binding"/>
    <property type="evidence" value="ECO:0007669"/>
    <property type="project" value="InterPro"/>
</dbReference>
<dbReference type="Gene3D" id="3.40.50.720">
    <property type="entry name" value="NAD(P)-binding Rossmann-like Domain"/>
    <property type="match status" value="1"/>
</dbReference>
<dbReference type="InterPro" id="IPR036291">
    <property type="entry name" value="NAD(P)-bd_dom_sf"/>
</dbReference>
<dbReference type="PANTHER" id="PTHR48075">
    <property type="entry name" value="3-HYDROXYACYL-COA DEHYDROGENASE FAMILY PROTEIN"/>
    <property type="match status" value="1"/>
</dbReference>
<dbReference type="PANTHER" id="PTHR48075:SF5">
    <property type="entry name" value="3-HYDROXYBUTYRYL-COA DEHYDROGENASE"/>
    <property type="match status" value="1"/>
</dbReference>
<evidence type="ECO:0000313" key="4">
    <source>
        <dbReference type="Proteomes" id="UP001162060"/>
    </source>
</evidence>
<evidence type="ECO:0000256" key="1">
    <source>
        <dbReference type="SAM" id="MobiDB-lite"/>
    </source>
</evidence>
<feature type="domain" description="3-hydroxyacyl-CoA dehydrogenase NAD binding" evidence="2">
    <location>
        <begin position="34"/>
        <end position="207"/>
    </location>
</feature>